<sequence>MPLRHRQPLSRILMVLRKMVVNSNTCSKMCNLPSSLLSTPRRRLALRRFPVSTLAPPSSSPHSRPAPVAAATSPKPVPQYPPTQFQQPPQSIVSPKPKPVASSPSGLAPAFQAKSAAQMPPPPPAAGPTFIQDTVPVKSPLAKPAVASSGALSVDVPSRPSSATSIRSISTAGSVTPTTHATAFDFHEEGAPDPLSLPDAHTVPLPSSPRGASASTSPGSATSSAGNGLVRPAPLRTNAPLPVKCTTCGTFGPAGGRFCAWCGSPLTDAAPPPKVSYPTTPPPVAIPTMRGPFQVHLVGSKVPLVAFSPRGFVVVSFPRSTLRYSNDPAITKPAIKLFAGPIRFERVSVRDEDELQNLDEGALLEPGSSVDRSRAIALRWLDKSTQEVASDVDALASGEAREHALDKHLLMRVLHALVASIGSGVPSDYVVADVVREHLVKFGVLADDEATAGQSAEAESGDEDNKTKVEEDSKNIKDPIMLPLYNLLLNANKLPDAVELCLRNNNWSMAMALAGRCPPDVWARANGMFAKYGLVWQAHGRGRRGGKAWRPVANACSGRRRDPALCSCLAVCADGLDRPG</sequence>
<dbReference type="AlphaFoldDB" id="A0A1Y2H6F1"/>
<feature type="region of interest" description="Disordered" evidence="1">
    <location>
        <begin position="52"/>
        <end position="132"/>
    </location>
</feature>
<feature type="region of interest" description="Disordered" evidence="1">
    <location>
        <begin position="147"/>
        <end position="174"/>
    </location>
</feature>
<evidence type="ECO:0000256" key="1">
    <source>
        <dbReference type="SAM" id="MobiDB-lite"/>
    </source>
</evidence>
<proteinExistence type="predicted"/>
<dbReference type="Proteomes" id="UP000193411">
    <property type="component" value="Unassembled WGS sequence"/>
</dbReference>
<accession>A0A1Y2H6F1</accession>
<dbReference type="InterPro" id="IPR024340">
    <property type="entry name" value="Sec16_CCD"/>
</dbReference>
<feature type="region of interest" description="Disordered" evidence="1">
    <location>
        <begin position="452"/>
        <end position="472"/>
    </location>
</feature>
<evidence type="ECO:0000259" key="2">
    <source>
        <dbReference type="Pfam" id="PF12932"/>
    </source>
</evidence>
<feature type="compositionally biased region" description="Low complexity" evidence="1">
    <location>
        <begin position="208"/>
        <end position="226"/>
    </location>
</feature>
<organism evidence="3 4">
    <name type="scientific">Catenaria anguillulae PL171</name>
    <dbReference type="NCBI Taxonomy" id="765915"/>
    <lineage>
        <taxon>Eukaryota</taxon>
        <taxon>Fungi</taxon>
        <taxon>Fungi incertae sedis</taxon>
        <taxon>Blastocladiomycota</taxon>
        <taxon>Blastocladiomycetes</taxon>
        <taxon>Blastocladiales</taxon>
        <taxon>Catenariaceae</taxon>
        <taxon>Catenaria</taxon>
    </lineage>
</organism>
<gene>
    <name evidence="3" type="ORF">BCR44DRAFT_1329705</name>
</gene>
<feature type="domain" description="Sec16 central conserved" evidence="2">
    <location>
        <begin position="302"/>
        <end position="419"/>
    </location>
</feature>
<feature type="region of interest" description="Disordered" evidence="1">
    <location>
        <begin position="188"/>
        <end position="234"/>
    </location>
</feature>
<protein>
    <recommendedName>
        <fullName evidence="2">Sec16 central conserved domain-containing protein</fullName>
    </recommendedName>
</protein>
<feature type="compositionally biased region" description="Low complexity" evidence="1">
    <location>
        <begin position="82"/>
        <end position="105"/>
    </location>
</feature>
<name>A0A1Y2H6F1_9FUNG</name>
<reference evidence="3 4" key="1">
    <citation type="submission" date="2016-07" db="EMBL/GenBank/DDBJ databases">
        <title>Pervasive Adenine N6-methylation of Active Genes in Fungi.</title>
        <authorList>
            <consortium name="DOE Joint Genome Institute"/>
            <person name="Mondo S.J."/>
            <person name="Dannebaum R.O."/>
            <person name="Kuo R.C."/>
            <person name="Labutti K."/>
            <person name="Haridas S."/>
            <person name="Kuo A."/>
            <person name="Salamov A."/>
            <person name="Ahrendt S.R."/>
            <person name="Lipzen A."/>
            <person name="Sullivan W."/>
            <person name="Andreopoulos W.B."/>
            <person name="Clum A."/>
            <person name="Lindquist E."/>
            <person name="Daum C."/>
            <person name="Ramamoorthy G.K."/>
            <person name="Gryganskyi A."/>
            <person name="Culley D."/>
            <person name="Magnuson J.K."/>
            <person name="James T.Y."/>
            <person name="O'Malley M.A."/>
            <person name="Stajich J.E."/>
            <person name="Spatafora J.W."/>
            <person name="Visel A."/>
            <person name="Grigoriev I.V."/>
        </authorList>
    </citation>
    <scope>NUCLEOTIDE SEQUENCE [LARGE SCALE GENOMIC DNA]</scope>
    <source>
        <strain evidence="3 4">PL171</strain>
    </source>
</reference>
<feature type="compositionally biased region" description="Low complexity" evidence="1">
    <location>
        <begin position="55"/>
        <end position="71"/>
    </location>
</feature>
<dbReference type="EMBL" id="MCFL01000098">
    <property type="protein sequence ID" value="ORZ30158.1"/>
    <property type="molecule type" value="Genomic_DNA"/>
</dbReference>
<dbReference type="Pfam" id="PF12932">
    <property type="entry name" value="Sec16"/>
    <property type="match status" value="1"/>
</dbReference>
<feature type="compositionally biased region" description="Low complexity" evidence="1">
    <location>
        <begin position="157"/>
        <end position="172"/>
    </location>
</feature>
<evidence type="ECO:0000313" key="4">
    <source>
        <dbReference type="Proteomes" id="UP000193411"/>
    </source>
</evidence>
<keyword evidence="4" id="KW-1185">Reference proteome</keyword>
<evidence type="ECO:0000313" key="3">
    <source>
        <dbReference type="EMBL" id="ORZ30158.1"/>
    </source>
</evidence>
<comment type="caution">
    <text evidence="3">The sequence shown here is derived from an EMBL/GenBank/DDBJ whole genome shotgun (WGS) entry which is preliminary data.</text>
</comment>
<dbReference type="OrthoDB" id="8918678at2759"/>
<feature type="compositionally biased region" description="Basic and acidic residues" evidence="1">
    <location>
        <begin position="463"/>
        <end position="472"/>
    </location>
</feature>